<comment type="similarity">
    <text evidence="1">Belongs to the ABC transporter superfamily.</text>
</comment>
<dbReference type="SUPFAM" id="SSF52540">
    <property type="entry name" value="P-loop containing nucleoside triphosphate hydrolases"/>
    <property type="match status" value="1"/>
</dbReference>
<evidence type="ECO:0000256" key="1">
    <source>
        <dbReference type="ARBA" id="ARBA00005417"/>
    </source>
</evidence>
<dbReference type="SMART" id="SM00382">
    <property type="entry name" value="AAA"/>
    <property type="match status" value="1"/>
</dbReference>
<gene>
    <name evidence="6" type="ORF">ACFSSA_00845</name>
</gene>
<evidence type="ECO:0000313" key="7">
    <source>
        <dbReference type="Proteomes" id="UP001597375"/>
    </source>
</evidence>
<keyword evidence="7" id="KW-1185">Reference proteome</keyword>
<dbReference type="Gene3D" id="3.40.50.300">
    <property type="entry name" value="P-loop containing nucleotide triphosphate hydrolases"/>
    <property type="match status" value="1"/>
</dbReference>
<keyword evidence="2" id="KW-0813">Transport</keyword>
<evidence type="ECO:0000259" key="5">
    <source>
        <dbReference type="PROSITE" id="PS50893"/>
    </source>
</evidence>
<dbReference type="PANTHER" id="PTHR43335:SF3">
    <property type="entry name" value="ABC TRANSPORTER"/>
    <property type="match status" value="1"/>
</dbReference>
<organism evidence="6 7">
    <name type="scientific">Luteolibacter algae</name>
    <dbReference type="NCBI Taxonomy" id="454151"/>
    <lineage>
        <taxon>Bacteria</taxon>
        <taxon>Pseudomonadati</taxon>
        <taxon>Verrucomicrobiota</taxon>
        <taxon>Verrucomicrobiia</taxon>
        <taxon>Verrucomicrobiales</taxon>
        <taxon>Verrucomicrobiaceae</taxon>
        <taxon>Luteolibacter</taxon>
    </lineage>
</organism>
<dbReference type="PROSITE" id="PS50893">
    <property type="entry name" value="ABC_TRANSPORTER_2"/>
    <property type="match status" value="1"/>
</dbReference>
<dbReference type="InterPro" id="IPR027417">
    <property type="entry name" value="P-loop_NTPase"/>
</dbReference>
<evidence type="ECO:0000256" key="4">
    <source>
        <dbReference type="ARBA" id="ARBA00022840"/>
    </source>
</evidence>
<keyword evidence="4 6" id="KW-0067">ATP-binding</keyword>
<proteinExistence type="inferred from homology"/>
<keyword evidence="3" id="KW-0547">Nucleotide-binding</keyword>
<evidence type="ECO:0000256" key="3">
    <source>
        <dbReference type="ARBA" id="ARBA00022741"/>
    </source>
</evidence>
<protein>
    <submittedName>
        <fullName evidence="6">ABC transporter ATP-binding protein</fullName>
    </submittedName>
</protein>
<evidence type="ECO:0000313" key="6">
    <source>
        <dbReference type="EMBL" id="MFD2255209.1"/>
    </source>
</evidence>
<reference evidence="7" key="1">
    <citation type="journal article" date="2019" name="Int. J. Syst. Evol. Microbiol.">
        <title>The Global Catalogue of Microorganisms (GCM) 10K type strain sequencing project: providing services to taxonomists for standard genome sequencing and annotation.</title>
        <authorList>
            <consortium name="The Broad Institute Genomics Platform"/>
            <consortium name="The Broad Institute Genome Sequencing Center for Infectious Disease"/>
            <person name="Wu L."/>
            <person name="Ma J."/>
        </authorList>
    </citation>
    <scope>NUCLEOTIDE SEQUENCE [LARGE SCALE GENOMIC DNA]</scope>
    <source>
        <strain evidence="7">CGMCC 4.7106</strain>
    </source>
</reference>
<dbReference type="Pfam" id="PF00005">
    <property type="entry name" value="ABC_tran"/>
    <property type="match status" value="1"/>
</dbReference>
<name>A0ABW5D5H1_9BACT</name>
<dbReference type="EMBL" id="JBHUIT010000001">
    <property type="protein sequence ID" value="MFD2255209.1"/>
    <property type="molecule type" value="Genomic_DNA"/>
</dbReference>
<dbReference type="PANTHER" id="PTHR43335">
    <property type="entry name" value="ABC TRANSPORTER, ATP-BINDING PROTEIN"/>
    <property type="match status" value="1"/>
</dbReference>
<dbReference type="Proteomes" id="UP001597375">
    <property type="component" value="Unassembled WGS sequence"/>
</dbReference>
<comment type="caution">
    <text evidence="6">The sequence shown here is derived from an EMBL/GenBank/DDBJ whole genome shotgun (WGS) entry which is preliminary data.</text>
</comment>
<accession>A0ABW5D5H1</accession>
<dbReference type="InterPro" id="IPR003439">
    <property type="entry name" value="ABC_transporter-like_ATP-bd"/>
</dbReference>
<dbReference type="CDD" id="cd03230">
    <property type="entry name" value="ABC_DR_subfamily_A"/>
    <property type="match status" value="1"/>
</dbReference>
<evidence type="ECO:0000256" key="2">
    <source>
        <dbReference type="ARBA" id="ARBA00022448"/>
    </source>
</evidence>
<dbReference type="GO" id="GO:0005524">
    <property type="term" value="F:ATP binding"/>
    <property type="evidence" value="ECO:0007669"/>
    <property type="project" value="UniProtKB-KW"/>
</dbReference>
<sequence length="322" mass="35143">MMEFPENQSARPAVDIRSLSVDYGDLVAVSDLTLSIPQGEVCGFLGPHGAGKTSIFKVIGGLMKPRQGEVLIDGGDILGDAERIVRVTAYLPDLVPMPSNLKVGEYLETRASGLVTEKSSEPLERVPACLENTGLAQLRETCCNTLSRGQWQRVLIAENLLRDPRILMLDELASGLDAHAREEMSLVLNRIAQSGITVLVSSSVLEEIADMCTSLCVMKHGKLLTFGTLAEVREALESNKRTITVTLLSRLEEAAVWLGARAVVSDLTIKGNQLIFSFTGSEDAQADLLEGMVDLGMRIRTYEEKASRNATSRRITEIDRIQ</sequence>
<dbReference type="RefSeq" id="WP_386817871.1">
    <property type="nucleotide sequence ID" value="NZ_JBHUIT010000001.1"/>
</dbReference>
<dbReference type="InterPro" id="IPR003593">
    <property type="entry name" value="AAA+_ATPase"/>
</dbReference>
<feature type="domain" description="ABC transporter" evidence="5">
    <location>
        <begin position="14"/>
        <end position="245"/>
    </location>
</feature>